<evidence type="ECO:0000313" key="5">
    <source>
        <dbReference type="Proteomes" id="UP000244336"/>
    </source>
</evidence>
<dbReference type="PANTHER" id="PTHR47991">
    <property type="entry name" value="OXOGLUTARATE/IRON-DEPENDENT DIOXYGENASE"/>
    <property type="match status" value="1"/>
</dbReference>
<protein>
    <recommendedName>
        <fullName evidence="3">Fe2OG dioxygenase domain-containing protein</fullName>
    </recommendedName>
</protein>
<dbReference type="AlphaFoldDB" id="A0A2T7E283"/>
<gene>
    <name evidence="4" type="ORF">GQ55_4G320100</name>
</gene>
<dbReference type="SUPFAM" id="SSF51197">
    <property type="entry name" value="Clavaminate synthase-like"/>
    <property type="match status" value="1"/>
</dbReference>
<name>A0A2T7E283_9POAL</name>
<keyword evidence="1" id="KW-0479">Metal-binding</keyword>
<dbReference type="STRING" id="1504633.A0A2T7E283"/>
<evidence type="ECO:0000313" key="4">
    <source>
        <dbReference type="EMBL" id="PUZ61961.1"/>
    </source>
</evidence>
<evidence type="ECO:0000259" key="3">
    <source>
        <dbReference type="PROSITE" id="PS51471"/>
    </source>
</evidence>
<dbReference type="Gene3D" id="2.60.120.330">
    <property type="entry name" value="B-lactam Antibiotic, Isopenicillin N Synthase, Chain"/>
    <property type="match status" value="1"/>
</dbReference>
<dbReference type="Gramene" id="PUZ61961">
    <property type="protein sequence ID" value="PUZ61961"/>
    <property type="gene ID" value="GQ55_4G320100"/>
</dbReference>
<dbReference type="PROSITE" id="PS51471">
    <property type="entry name" value="FE2OG_OXY"/>
    <property type="match status" value="1"/>
</dbReference>
<dbReference type="InterPro" id="IPR050295">
    <property type="entry name" value="Plant_2OG-oxidoreductases"/>
</dbReference>
<dbReference type="EMBL" id="CM009752">
    <property type="protein sequence ID" value="PUZ61961.1"/>
    <property type="molecule type" value="Genomic_DNA"/>
</dbReference>
<evidence type="ECO:0000256" key="1">
    <source>
        <dbReference type="ARBA" id="ARBA00022723"/>
    </source>
</evidence>
<dbReference type="InterPro" id="IPR027443">
    <property type="entry name" value="IPNS-like_sf"/>
</dbReference>
<dbReference type="Proteomes" id="UP000244336">
    <property type="component" value="Chromosome 4"/>
</dbReference>
<keyword evidence="2" id="KW-0408">Iron</keyword>
<dbReference type="InterPro" id="IPR044861">
    <property type="entry name" value="IPNS-like_FE2OG_OXY"/>
</dbReference>
<keyword evidence="5" id="KW-1185">Reference proteome</keyword>
<feature type="domain" description="Fe2OG dioxygenase" evidence="3">
    <location>
        <begin position="19"/>
        <end position="120"/>
    </location>
</feature>
<dbReference type="Pfam" id="PF03171">
    <property type="entry name" value="2OG-FeII_Oxy"/>
    <property type="match status" value="1"/>
</dbReference>
<sequence length="169" mass="19119">MAKLLELDDDYFGDQFGAKADTYARFSYYPPCPRPEFVFSLKPHSDGSFITLLMLDSSIGGLQVLRDGVWYGVPTKLHTLLINLGDQMEIMSNGIFKSPVHRVVTNAEKERLSVALFYSVDPEREIQPAGELVDENHPALYKKVKIKEYIAGLYEHFSQGKMVIETAKI</sequence>
<proteinExistence type="predicted"/>
<dbReference type="InterPro" id="IPR005123">
    <property type="entry name" value="Oxoglu/Fe-dep_dioxygenase_dom"/>
</dbReference>
<evidence type="ECO:0000256" key="2">
    <source>
        <dbReference type="ARBA" id="ARBA00023004"/>
    </source>
</evidence>
<organism evidence="4 5">
    <name type="scientific">Panicum hallii var. hallii</name>
    <dbReference type="NCBI Taxonomy" id="1504633"/>
    <lineage>
        <taxon>Eukaryota</taxon>
        <taxon>Viridiplantae</taxon>
        <taxon>Streptophyta</taxon>
        <taxon>Embryophyta</taxon>
        <taxon>Tracheophyta</taxon>
        <taxon>Spermatophyta</taxon>
        <taxon>Magnoliopsida</taxon>
        <taxon>Liliopsida</taxon>
        <taxon>Poales</taxon>
        <taxon>Poaceae</taxon>
        <taxon>PACMAD clade</taxon>
        <taxon>Panicoideae</taxon>
        <taxon>Panicodae</taxon>
        <taxon>Paniceae</taxon>
        <taxon>Panicinae</taxon>
        <taxon>Panicum</taxon>
        <taxon>Panicum sect. Panicum</taxon>
    </lineage>
</organism>
<dbReference type="GO" id="GO:0046872">
    <property type="term" value="F:metal ion binding"/>
    <property type="evidence" value="ECO:0007669"/>
    <property type="project" value="UniProtKB-KW"/>
</dbReference>
<reference evidence="4 5" key="1">
    <citation type="submission" date="2018-04" db="EMBL/GenBank/DDBJ databases">
        <title>WGS assembly of Panicum hallii var. hallii HAL2.</title>
        <authorList>
            <person name="Lovell J."/>
            <person name="Jenkins J."/>
            <person name="Lowry D."/>
            <person name="Mamidi S."/>
            <person name="Sreedasyam A."/>
            <person name="Weng X."/>
            <person name="Barry K."/>
            <person name="Bonette J."/>
            <person name="Campitelli B."/>
            <person name="Daum C."/>
            <person name="Gordon S."/>
            <person name="Gould B."/>
            <person name="Lipzen A."/>
            <person name="MacQueen A."/>
            <person name="Palacio-Mejia J."/>
            <person name="Plott C."/>
            <person name="Shakirov E."/>
            <person name="Shu S."/>
            <person name="Yoshinaga Y."/>
            <person name="Zane M."/>
            <person name="Rokhsar D."/>
            <person name="Grimwood J."/>
            <person name="Schmutz J."/>
            <person name="Juenger T."/>
        </authorList>
    </citation>
    <scope>NUCLEOTIDE SEQUENCE [LARGE SCALE GENOMIC DNA]</scope>
    <source>
        <strain evidence="5">cv. HAL2</strain>
    </source>
</reference>
<dbReference type="OrthoDB" id="288590at2759"/>
<accession>A0A2T7E283</accession>